<keyword evidence="2" id="KW-1185">Reference proteome</keyword>
<gene>
    <name evidence="1" type="ORF">GTQ48_01585</name>
</gene>
<name>A0A6N9TDS1_9ALTE</name>
<evidence type="ECO:0000313" key="1">
    <source>
        <dbReference type="EMBL" id="NDW14225.1"/>
    </source>
</evidence>
<dbReference type="Proteomes" id="UP000471381">
    <property type="component" value="Unassembled WGS sequence"/>
</dbReference>
<proteinExistence type="predicted"/>
<dbReference type="RefSeq" id="WP_163104768.1">
    <property type="nucleotide sequence ID" value="NZ_JAAAWO010000001.1"/>
</dbReference>
<evidence type="ECO:0008006" key="3">
    <source>
        <dbReference type="Google" id="ProtNLM"/>
    </source>
</evidence>
<dbReference type="AlphaFoldDB" id="A0A6N9TDS1"/>
<accession>A0A6N9TDS1</accession>
<dbReference type="EMBL" id="JAAAWO010000001">
    <property type="protein sequence ID" value="NDW14225.1"/>
    <property type="molecule type" value="Genomic_DNA"/>
</dbReference>
<reference evidence="1 2" key="1">
    <citation type="submission" date="2020-01" db="EMBL/GenBank/DDBJ databases">
        <title>Genomes of bacteria type strains.</title>
        <authorList>
            <person name="Chen J."/>
            <person name="Zhu S."/>
            <person name="Yang J."/>
        </authorList>
    </citation>
    <scope>NUCLEOTIDE SEQUENCE [LARGE SCALE GENOMIC DNA]</scope>
    <source>
        <strain evidence="1 2">LMG 24078</strain>
    </source>
</reference>
<organism evidence="1 2">
    <name type="scientific">Alteromonas genovensis</name>
    <dbReference type="NCBI Taxonomy" id="471225"/>
    <lineage>
        <taxon>Bacteria</taxon>
        <taxon>Pseudomonadati</taxon>
        <taxon>Pseudomonadota</taxon>
        <taxon>Gammaproteobacteria</taxon>
        <taxon>Alteromonadales</taxon>
        <taxon>Alteromonadaceae</taxon>
        <taxon>Alteromonas/Salinimonas group</taxon>
        <taxon>Alteromonas</taxon>
    </lineage>
</organism>
<protein>
    <recommendedName>
        <fullName evidence="3">Bacteriocin</fullName>
    </recommendedName>
</protein>
<evidence type="ECO:0000313" key="2">
    <source>
        <dbReference type="Proteomes" id="UP000471381"/>
    </source>
</evidence>
<sequence length="52" mass="5619">MKTETMMELSSADISAVAGGGLMYELGAFFAKVANANDAIYDAYGNTNRNHW</sequence>
<comment type="caution">
    <text evidence="1">The sequence shown here is derived from an EMBL/GenBank/DDBJ whole genome shotgun (WGS) entry which is preliminary data.</text>
</comment>